<gene>
    <name evidence="5" type="ORF">ABT322_21940</name>
</gene>
<dbReference type="PROSITE" id="PS51000">
    <property type="entry name" value="HTH_DEOR_2"/>
    <property type="match status" value="1"/>
</dbReference>
<dbReference type="Pfam" id="PF25583">
    <property type="entry name" value="WCX"/>
    <property type="match status" value="1"/>
</dbReference>
<dbReference type="PIRSF" id="PIRSF016838">
    <property type="entry name" value="PafC"/>
    <property type="match status" value="1"/>
</dbReference>
<dbReference type="SUPFAM" id="SSF46785">
    <property type="entry name" value="Winged helix' DNA-binding domain"/>
    <property type="match status" value="1"/>
</dbReference>
<organism evidence="5 6">
    <name type="scientific">Streptomyces flaveolus</name>
    <dbReference type="NCBI Taxonomy" id="67297"/>
    <lineage>
        <taxon>Bacteria</taxon>
        <taxon>Bacillati</taxon>
        <taxon>Actinomycetota</taxon>
        <taxon>Actinomycetes</taxon>
        <taxon>Kitasatosporales</taxon>
        <taxon>Streptomycetaceae</taxon>
        <taxon>Streptomyces</taxon>
    </lineage>
</organism>
<accession>A0ABV1VIQ2</accession>
<dbReference type="Proteomes" id="UP001490330">
    <property type="component" value="Unassembled WGS sequence"/>
</dbReference>
<dbReference type="InterPro" id="IPR036390">
    <property type="entry name" value="WH_DNA-bd_sf"/>
</dbReference>
<keyword evidence="6" id="KW-1185">Reference proteome</keyword>
<evidence type="ECO:0000259" key="4">
    <source>
        <dbReference type="PROSITE" id="PS51000"/>
    </source>
</evidence>
<sequence length="334" mass="36874">MRASRLVTLLLLLQNRGRMTARQLAEELEVSVRTVYRDVEALGAAGIPLYGDAGHAGGYRLVEGYRTRLTGLTTDEAQAAFLAALPGAAADLGLGEALATARLKLRAALPEELREHAERIQESFLLDAPGWYGDVDRTPHLTGAAAAVWARRAVVLRYRRWRAPEEIERRVEPYGLVLKAGRWYLVANGPSGIRTYRIDQILELRLLEDEFAVQDGFDLAKHWHSSLADFRARLHTGEALLRLTPEGARRLGVSPTGDGWTEARVPIESIDHAYGEFLRLGADVEVVAPAELRDRIAETVRTLATRYEGCPCGESSSDRGTDQPHPAPCSHTRV</sequence>
<dbReference type="InterPro" id="IPR028349">
    <property type="entry name" value="PafC-like"/>
</dbReference>
<dbReference type="InterPro" id="IPR051534">
    <property type="entry name" value="CBASS_pafABC_assoc_protein"/>
</dbReference>
<dbReference type="RefSeq" id="WP_350720051.1">
    <property type="nucleotide sequence ID" value="NZ_JBEPCO010000018.1"/>
</dbReference>
<dbReference type="Pfam" id="PF13280">
    <property type="entry name" value="WYL"/>
    <property type="match status" value="1"/>
</dbReference>
<keyword evidence="2" id="KW-0804">Transcription</keyword>
<dbReference type="PANTHER" id="PTHR34580">
    <property type="match status" value="1"/>
</dbReference>
<comment type="caution">
    <text evidence="5">The sequence shown here is derived from an EMBL/GenBank/DDBJ whole genome shotgun (WGS) entry which is preliminary data.</text>
</comment>
<feature type="region of interest" description="Disordered" evidence="3">
    <location>
        <begin position="311"/>
        <end position="334"/>
    </location>
</feature>
<proteinExistence type="predicted"/>
<protein>
    <submittedName>
        <fullName evidence="5">YafY family protein</fullName>
    </submittedName>
</protein>
<keyword evidence="1" id="KW-0805">Transcription regulation</keyword>
<evidence type="ECO:0000256" key="3">
    <source>
        <dbReference type="SAM" id="MobiDB-lite"/>
    </source>
</evidence>
<dbReference type="InterPro" id="IPR036388">
    <property type="entry name" value="WH-like_DNA-bd_sf"/>
</dbReference>
<name>A0ABV1VIQ2_9ACTN</name>
<evidence type="ECO:0000256" key="1">
    <source>
        <dbReference type="ARBA" id="ARBA00023015"/>
    </source>
</evidence>
<dbReference type="InterPro" id="IPR001034">
    <property type="entry name" value="DeoR_HTH"/>
</dbReference>
<dbReference type="PROSITE" id="PS52050">
    <property type="entry name" value="WYL"/>
    <property type="match status" value="1"/>
</dbReference>
<dbReference type="PANTHER" id="PTHR34580:SF1">
    <property type="entry name" value="PROTEIN PAFC"/>
    <property type="match status" value="1"/>
</dbReference>
<dbReference type="InterPro" id="IPR057727">
    <property type="entry name" value="WCX_dom"/>
</dbReference>
<dbReference type="InterPro" id="IPR026881">
    <property type="entry name" value="WYL_dom"/>
</dbReference>
<dbReference type="Gene3D" id="1.10.10.10">
    <property type="entry name" value="Winged helix-like DNA-binding domain superfamily/Winged helix DNA-binding domain"/>
    <property type="match status" value="1"/>
</dbReference>
<dbReference type="InterPro" id="IPR013196">
    <property type="entry name" value="HTH_11"/>
</dbReference>
<evidence type="ECO:0000256" key="2">
    <source>
        <dbReference type="ARBA" id="ARBA00023163"/>
    </source>
</evidence>
<evidence type="ECO:0000313" key="6">
    <source>
        <dbReference type="Proteomes" id="UP001490330"/>
    </source>
</evidence>
<evidence type="ECO:0000313" key="5">
    <source>
        <dbReference type="EMBL" id="MER6906367.1"/>
    </source>
</evidence>
<feature type="domain" description="HTH deoR-type" evidence="4">
    <location>
        <begin position="2"/>
        <end position="57"/>
    </location>
</feature>
<dbReference type="EMBL" id="JBEPCV010000021">
    <property type="protein sequence ID" value="MER6906367.1"/>
    <property type="molecule type" value="Genomic_DNA"/>
</dbReference>
<dbReference type="Pfam" id="PF08279">
    <property type="entry name" value="HTH_11"/>
    <property type="match status" value="1"/>
</dbReference>
<reference evidence="5 6" key="1">
    <citation type="submission" date="2024-06" db="EMBL/GenBank/DDBJ databases">
        <title>The Natural Products Discovery Center: Release of the First 8490 Sequenced Strains for Exploring Actinobacteria Biosynthetic Diversity.</title>
        <authorList>
            <person name="Kalkreuter E."/>
            <person name="Kautsar S.A."/>
            <person name="Yang D."/>
            <person name="Bader C.D."/>
            <person name="Teijaro C.N."/>
            <person name="Fluegel L."/>
            <person name="Davis C.M."/>
            <person name="Simpson J.R."/>
            <person name="Lauterbach L."/>
            <person name="Steele A.D."/>
            <person name="Gui C."/>
            <person name="Meng S."/>
            <person name="Li G."/>
            <person name="Viehrig K."/>
            <person name="Ye F."/>
            <person name="Su P."/>
            <person name="Kiefer A.F."/>
            <person name="Nichols A."/>
            <person name="Cepeda A.J."/>
            <person name="Yan W."/>
            <person name="Fan B."/>
            <person name="Jiang Y."/>
            <person name="Adhikari A."/>
            <person name="Zheng C.-J."/>
            <person name="Schuster L."/>
            <person name="Cowan T.M."/>
            <person name="Smanski M.J."/>
            <person name="Chevrette M.G."/>
            <person name="De Carvalho L.P.S."/>
            <person name="Shen B."/>
        </authorList>
    </citation>
    <scope>NUCLEOTIDE SEQUENCE [LARGE SCALE GENOMIC DNA]</scope>
    <source>
        <strain evidence="5 6">NPDC000632</strain>
    </source>
</reference>